<dbReference type="Proteomes" id="UP001295423">
    <property type="component" value="Unassembled WGS sequence"/>
</dbReference>
<dbReference type="EMBL" id="CAKOGP040002091">
    <property type="protein sequence ID" value="CAJ1961811.1"/>
    <property type="molecule type" value="Genomic_DNA"/>
</dbReference>
<reference evidence="1" key="1">
    <citation type="submission" date="2023-08" db="EMBL/GenBank/DDBJ databases">
        <authorList>
            <person name="Audoor S."/>
            <person name="Bilcke G."/>
        </authorList>
    </citation>
    <scope>NUCLEOTIDE SEQUENCE</scope>
</reference>
<evidence type="ECO:0000313" key="2">
    <source>
        <dbReference type="Proteomes" id="UP001295423"/>
    </source>
</evidence>
<dbReference type="AlphaFoldDB" id="A0AAD2G3U7"/>
<organism evidence="1 2">
    <name type="scientific">Cylindrotheca closterium</name>
    <dbReference type="NCBI Taxonomy" id="2856"/>
    <lineage>
        <taxon>Eukaryota</taxon>
        <taxon>Sar</taxon>
        <taxon>Stramenopiles</taxon>
        <taxon>Ochrophyta</taxon>
        <taxon>Bacillariophyta</taxon>
        <taxon>Bacillariophyceae</taxon>
        <taxon>Bacillariophycidae</taxon>
        <taxon>Bacillariales</taxon>
        <taxon>Bacillariaceae</taxon>
        <taxon>Cylindrotheca</taxon>
    </lineage>
</organism>
<proteinExistence type="predicted"/>
<comment type="caution">
    <text evidence="1">The sequence shown here is derived from an EMBL/GenBank/DDBJ whole genome shotgun (WGS) entry which is preliminary data.</text>
</comment>
<evidence type="ECO:0000313" key="1">
    <source>
        <dbReference type="EMBL" id="CAJ1961811.1"/>
    </source>
</evidence>
<protein>
    <submittedName>
        <fullName evidence="1">Uncharacterized protein</fullName>
    </submittedName>
</protein>
<sequence>MNPLAIVTKFLLLLDGQKDYNAAALFLDDNFEFVSPKKNFKTKADWIEGFPVLHKDPPIFELPKPGSHSHQVLRNGKKKFGPINVSLVESYEISKEGKIERLSVNRA</sequence>
<gene>
    <name evidence="1" type="ORF">CYCCA115_LOCUS19383</name>
</gene>
<accession>A0AAD2G3U7</accession>
<name>A0AAD2G3U7_9STRA</name>
<keyword evidence="2" id="KW-1185">Reference proteome</keyword>